<name>A0A1H5V2C9_9GAMM</name>
<evidence type="ECO:0000259" key="6">
    <source>
        <dbReference type="Pfam" id="PF00724"/>
    </source>
</evidence>
<dbReference type="Pfam" id="PF00724">
    <property type="entry name" value="Oxidored_FMN"/>
    <property type="match status" value="1"/>
</dbReference>
<evidence type="ECO:0000256" key="3">
    <source>
        <dbReference type="ARBA" id="ARBA00022643"/>
    </source>
</evidence>
<dbReference type="RefSeq" id="WP_104001559.1">
    <property type="nucleotide sequence ID" value="NZ_FNVQ01000001.1"/>
</dbReference>
<dbReference type="InterPro" id="IPR044152">
    <property type="entry name" value="YqjM-like"/>
</dbReference>
<evidence type="ECO:0000256" key="4">
    <source>
        <dbReference type="ARBA" id="ARBA00022857"/>
    </source>
</evidence>
<dbReference type="SUPFAM" id="SSF51395">
    <property type="entry name" value="FMN-linked oxidoreductases"/>
    <property type="match status" value="1"/>
</dbReference>
<dbReference type="Gene3D" id="3.20.20.70">
    <property type="entry name" value="Aldolase class I"/>
    <property type="match status" value="1"/>
</dbReference>
<dbReference type="AlphaFoldDB" id="A0A1H5V2C9"/>
<gene>
    <name evidence="7" type="ORF">SAMN05444390_101579</name>
</gene>
<dbReference type="GO" id="GO:0003959">
    <property type="term" value="F:NADPH dehydrogenase activity"/>
    <property type="evidence" value="ECO:0007669"/>
    <property type="project" value="InterPro"/>
</dbReference>
<keyword evidence="3" id="KW-0288">FMN</keyword>
<feature type="domain" description="NADH:flavin oxidoreductase/NADH oxidase N-terminal" evidence="6">
    <location>
        <begin position="9"/>
        <end position="351"/>
    </location>
</feature>
<reference evidence="7 8" key="1">
    <citation type="submission" date="2016-10" db="EMBL/GenBank/DDBJ databases">
        <authorList>
            <person name="de Groot N.N."/>
        </authorList>
    </citation>
    <scope>NUCLEOTIDE SEQUENCE [LARGE SCALE GENOMIC DNA]</scope>
    <source>
        <strain evidence="7 8">DSM 22012</strain>
    </source>
</reference>
<dbReference type="GO" id="GO:0050661">
    <property type="term" value="F:NADP binding"/>
    <property type="evidence" value="ECO:0007669"/>
    <property type="project" value="InterPro"/>
</dbReference>
<dbReference type="CDD" id="cd02932">
    <property type="entry name" value="OYE_YqiM_FMN"/>
    <property type="match status" value="1"/>
</dbReference>
<accession>A0A1H5V2C9</accession>
<keyword evidence="4" id="KW-0521">NADP</keyword>
<evidence type="ECO:0000313" key="7">
    <source>
        <dbReference type="EMBL" id="SEF80871.1"/>
    </source>
</evidence>
<dbReference type="EMBL" id="FNVQ01000001">
    <property type="protein sequence ID" value="SEF80871.1"/>
    <property type="molecule type" value="Genomic_DNA"/>
</dbReference>
<dbReference type="Proteomes" id="UP000236745">
    <property type="component" value="Unassembled WGS sequence"/>
</dbReference>
<dbReference type="InterPro" id="IPR013785">
    <property type="entry name" value="Aldolase_TIM"/>
</dbReference>
<dbReference type="PANTHER" id="PTHR43303:SF4">
    <property type="entry name" value="NADPH DEHYDROGENASE C23G7.10C-RELATED"/>
    <property type="match status" value="1"/>
</dbReference>
<dbReference type="InterPro" id="IPR001155">
    <property type="entry name" value="OxRdtase_FMN_N"/>
</dbReference>
<evidence type="ECO:0000256" key="2">
    <source>
        <dbReference type="ARBA" id="ARBA00022630"/>
    </source>
</evidence>
<comment type="cofactor">
    <cofactor evidence="1">
        <name>FMN</name>
        <dbReference type="ChEBI" id="CHEBI:58210"/>
    </cofactor>
</comment>
<evidence type="ECO:0000313" key="8">
    <source>
        <dbReference type="Proteomes" id="UP000236745"/>
    </source>
</evidence>
<keyword evidence="8" id="KW-1185">Reference proteome</keyword>
<dbReference type="OrthoDB" id="8523426at2"/>
<keyword evidence="2" id="KW-0285">Flavoprotein</keyword>
<evidence type="ECO:0000256" key="5">
    <source>
        <dbReference type="ARBA" id="ARBA00023002"/>
    </source>
</evidence>
<sequence>MSDQPASTLLQPFSMRGLTLKNRMVISPMCQHAAIDGQVQDWHLVHYGKFILGGAALVWTESTAIASDSRVGIADLGIWSDDHIEGLRKLADFAHNNGALMGVQLAHAGRKAFSAPLWEGGHALSPEEINQYDIKWRRVGPSAIAASSEWSTPDTLSVDEMSEIRQQFVDAALRADAAGMDAIELHYGHGYLIASFLSPHANHRQDEYGGTLENRMRYALEIAQATRAAWPSDKPLFVRLSCIDGVEGGWDLNDSVILARELKAIGIDVIDCSSGGLAEEVKRSNVPRGIGFQVPFAAEIREQAAIATQAVGLIVSAEHANEIISTGQADLVAVGRAALRNPYWPAEAYRTLSDTDEFDAWPERHGAWLDKRQPLLRRFVGDKAN</sequence>
<proteinExistence type="predicted"/>
<dbReference type="GO" id="GO:0010181">
    <property type="term" value="F:FMN binding"/>
    <property type="evidence" value="ECO:0007669"/>
    <property type="project" value="InterPro"/>
</dbReference>
<organism evidence="7 8">
    <name type="scientific">Marinobacterium lutimaris</name>
    <dbReference type="NCBI Taxonomy" id="568106"/>
    <lineage>
        <taxon>Bacteria</taxon>
        <taxon>Pseudomonadati</taxon>
        <taxon>Pseudomonadota</taxon>
        <taxon>Gammaproteobacteria</taxon>
        <taxon>Oceanospirillales</taxon>
        <taxon>Oceanospirillaceae</taxon>
        <taxon>Marinobacterium</taxon>
    </lineage>
</organism>
<protein>
    <submittedName>
        <fullName evidence="7">2,4-dienoyl-CoA reductase</fullName>
    </submittedName>
</protein>
<evidence type="ECO:0000256" key="1">
    <source>
        <dbReference type="ARBA" id="ARBA00001917"/>
    </source>
</evidence>
<keyword evidence="5" id="KW-0560">Oxidoreductase</keyword>
<dbReference type="PANTHER" id="PTHR43303">
    <property type="entry name" value="NADPH DEHYDROGENASE C23G7.10C-RELATED"/>
    <property type="match status" value="1"/>
</dbReference>